<gene>
    <name evidence="2" type="ORF">FB45DRAFT_859858</name>
</gene>
<keyword evidence="3" id="KW-1185">Reference proteome</keyword>
<evidence type="ECO:0000313" key="3">
    <source>
        <dbReference type="Proteomes" id="UP001221142"/>
    </source>
</evidence>
<name>A0AAD7FZR0_9AGAR</name>
<feature type="compositionally biased region" description="Polar residues" evidence="1">
    <location>
        <begin position="352"/>
        <end position="362"/>
    </location>
</feature>
<reference evidence="2" key="1">
    <citation type="submission" date="2023-03" db="EMBL/GenBank/DDBJ databases">
        <title>Massive genome expansion in bonnet fungi (Mycena s.s.) driven by repeated elements and novel gene families across ecological guilds.</title>
        <authorList>
            <consortium name="Lawrence Berkeley National Laboratory"/>
            <person name="Harder C.B."/>
            <person name="Miyauchi S."/>
            <person name="Viragh M."/>
            <person name="Kuo A."/>
            <person name="Thoen E."/>
            <person name="Andreopoulos B."/>
            <person name="Lu D."/>
            <person name="Skrede I."/>
            <person name="Drula E."/>
            <person name="Henrissat B."/>
            <person name="Morin E."/>
            <person name="Kohler A."/>
            <person name="Barry K."/>
            <person name="LaButti K."/>
            <person name="Morin E."/>
            <person name="Salamov A."/>
            <person name="Lipzen A."/>
            <person name="Mereny Z."/>
            <person name="Hegedus B."/>
            <person name="Baldrian P."/>
            <person name="Stursova M."/>
            <person name="Weitz H."/>
            <person name="Taylor A."/>
            <person name="Grigoriev I.V."/>
            <person name="Nagy L.G."/>
            <person name="Martin F."/>
            <person name="Kauserud H."/>
        </authorList>
    </citation>
    <scope>NUCLEOTIDE SEQUENCE</scope>
    <source>
        <strain evidence="2">9284</strain>
    </source>
</reference>
<accession>A0AAD7FZR0</accession>
<feature type="compositionally biased region" description="Basic and acidic residues" evidence="1">
    <location>
        <begin position="423"/>
        <end position="437"/>
    </location>
</feature>
<feature type="region of interest" description="Disordered" evidence="1">
    <location>
        <begin position="411"/>
        <end position="451"/>
    </location>
</feature>
<feature type="region of interest" description="Disordered" evidence="1">
    <location>
        <begin position="146"/>
        <end position="167"/>
    </location>
</feature>
<feature type="region of interest" description="Disordered" evidence="1">
    <location>
        <begin position="251"/>
        <end position="276"/>
    </location>
</feature>
<evidence type="ECO:0000256" key="1">
    <source>
        <dbReference type="SAM" id="MobiDB-lite"/>
    </source>
</evidence>
<feature type="region of interest" description="Disordered" evidence="1">
    <location>
        <begin position="322"/>
        <end position="369"/>
    </location>
</feature>
<feature type="region of interest" description="Disordered" evidence="1">
    <location>
        <begin position="477"/>
        <end position="501"/>
    </location>
</feature>
<feature type="compositionally biased region" description="Basic and acidic residues" evidence="1">
    <location>
        <begin position="328"/>
        <end position="338"/>
    </location>
</feature>
<comment type="caution">
    <text evidence="2">The sequence shown here is derived from an EMBL/GenBank/DDBJ whole genome shotgun (WGS) entry which is preliminary data.</text>
</comment>
<protein>
    <submittedName>
        <fullName evidence="2">Uncharacterized protein</fullName>
    </submittedName>
</protein>
<dbReference type="Proteomes" id="UP001221142">
    <property type="component" value="Unassembled WGS sequence"/>
</dbReference>
<organism evidence="2 3">
    <name type="scientific">Roridomyces roridus</name>
    <dbReference type="NCBI Taxonomy" id="1738132"/>
    <lineage>
        <taxon>Eukaryota</taxon>
        <taxon>Fungi</taxon>
        <taxon>Dikarya</taxon>
        <taxon>Basidiomycota</taxon>
        <taxon>Agaricomycotina</taxon>
        <taxon>Agaricomycetes</taxon>
        <taxon>Agaricomycetidae</taxon>
        <taxon>Agaricales</taxon>
        <taxon>Marasmiineae</taxon>
        <taxon>Mycenaceae</taxon>
        <taxon>Roridomyces</taxon>
    </lineage>
</organism>
<dbReference type="EMBL" id="JARKIF010000001">
    <property type="protein sequence ID" value="KAJ7651283.1"/>
    <property type="molecule type" value="Genomic_DNA"/>
</dbReference>
<feature type="compositionally biased region" description="Polar residues" evidence="1">
    <location>
        <begin position="155"/>
        <end position="165"/>
    </location>
</feature>
<dbReference type="AlphaFoldDB" id="A0AAD7FZR0"/>
<sequence length="529" mass="58625">MPPVHRRPDKPDCKPNVAACSLRYPSPHAISLSEHAWMPSATVSMLDSNELLARAKQRRRSRKEIRPVRRCTLLGIEFQLERREGEGEGEGGTTSRSHISTGRMAELDAMRATQTRSRERRQDIYECTSLKREEDGASRRTFDSFHRKLDPPLLHSNSSQKSGNSRYGDLKRIQVGLQQFEMKGQSVESFEFKSQISSYASDGADYNNTSERASVYFGRASQRVTNRKIEPSSLNKSVLWGHVTSQSRIYEKSAGGGTGGEVGMLNPDSQERYKGQLSKPSKGVLCNSCLPAETKWYFSGFCIHSPSTRLELTRKNAQEQISGGINGEKQDSSRHSNREPWSAEQGIERRASQFQDQPTERTSVAWGTEEFRIMDPGVDEQQKWAQPSGAGSQMQELEPAVFAHSSKIGSERIGPSLAQPAGDGEREGAGSGKREEPNASGGAMEARRYPDPNKCKYGTQIGIWIRVHGPGARRTRADGGLGGRTMSEHGGRLPGKLGLDHPMVSSPHQWLPLISGRSYTTPLRPLAKT</sequence>
<evidence type="ECO:0000313" key="2">
    <source>
        <dbReference type="EMBL" id="KAJ7651283.1"/>
    </source>
</evidence>
<proteinExistence type="predicted"/>
<feature type="region of interest" description="Disordered" evidence="1">
    <location>
        <begin position="82"/>
        <end position="102"/>
    </location>
</feature>